<protein>
    <submittedName>
        <fullName evidence="1">Uncharacterized protein</fullName>
    </submittedName>
</protein>
<proteinExistence type="predicted"/>
<reference evidence="1" key="1">
    <citation type="submission" date="2018-02" db="EMBL/GenBank/DDBJ databases">
        <title>Rhizophora mucronata_Transcriptome.</title>
        <authorList>
            <person name="Meera S.P."/>
            <person name="Sreeshan A."/>
            <person name="Augustine A."/>
        </authorList>
    </citation>
    <scope>NUCLEOTIDE SEQUENCE</scope>
    <source>
        <tissue evidence="1">Leaf</tissue>
    </source>
</reference>
<evidence type="ECO:0000313" key="1">
    <source>
        <dbReference type="EMBL" id="MBX02874.1"/>
    </source>
</evidence>
<dbReference type="AlphaFoldDB" id="A0A2P2KAY5"/>
<sequence>MHKAKSSCKSHKRNSAGTNHFVLVSTHTIFDQLVILIQSIHHLTEEIGGNEKCAIPNPMAIGSLQQL</sequence>
<accession>A0A2P2KAY5</accession>
<organism evidence="1">
    <name type="scientific">Rhizophora mucronata</name>
    <name type="common">Asiatic mangrove</name>
    <dbReference type="NCBI Taxonomy" id="61149"/>
    <lineage>
        <taxon>Eukaryota</taxon>
        <taxon>Viridiplantae</taxon>
        <taxon>Streptophyta</taxon>
        <taxon>Embryophyta</taxon>
        <taxon>Tracheophyta</taxon>
        <taxon>Spermatophyta</taxon>
        <taxon>Magnoliopsida</taxon>
        <taxon>eudicotyledons</taxon>
        <taxon>Gunneridae</taxon>
        <taxon>Pentapetalae</taxon>
        <taxon>rosids</taxon>
        <taxon>fabids</taxon>
        <taxon>Malpighiales</taxon>
        <taxon>Rhizophoraceae</taxon>
        <taxon>Rhizophora</taxon>
    </lineage>
</organism>
<name>A0A2P2KAY5_RHIMU</name>
<dbReference type="EMBL" id="GGEC01022390">
    <property type="protein sequence ID" value="MBX02874.1"/>
    <property type="molecule type" value="Transcribed_RNA"/>
</dbReference>